<dbReference type="RefSeq" id="WP_103921848.1">
    <property type="nucleotide sequence ID" value="NZ_FMSV02000548.1"/>
</dbReference>
<protein>
    <submittedName>
        <fullName evidence="2">Uncharacterized protein</fullName>
    </submittedName>
</protein>
<gene>
    <name evidence="2" type="ORF">MBHS_04186</name>
</gene>
<organism evidence="2 3">
    <name type="scientific">Candidatus Venteria ishoeyi</name>
    <dbReference type="NCBI Taxonomy" id="1899563"/>
    <lineage>
        <taxon>Bacteria</taxon>
        <taxon>Pseudomonadati</taxon>
        <taxon>Pseudomonadota</taxon>
        <taxon>Gammaproteobacteria</taxon>
        <taxon>Thiotrichales</taxon>
        <taxon>Thiotrichaceae</taxon>
        <taxon>Venteria</taxon>
    </lineage>
</organism>
<name>A0A1H6FGY8_9GAMM</name>
<evidence type="ECO:0000313" key="3">
    <source>
        <dbReference type="Proteomes" id="UP000236724"/>
    </source>
</evidence>
<feature type="region of interest" description="Disordered" evidence="1">
    <location>
        <begin position="87"/>
        <end position="108"/>
    </location>
</feature>
<dbReference type="EMBL" id="FMSV02000548">
    <property type="protein sequence ID" value="SEH08295.1"/>
    <property type="molecule type" value="Genomic_DNA"/>
</dbReference>
<dbReference type="Proteomes" id="UP000236724">
    <property type="component" value="Unassembled WGS sequence"/>
</dbReference>
<sequence length="108" mass="12270">MMFSTSAMQNQKDFMMNIRYYLIAACMVTNGLFFSVAQAGQPTNITYSGKNTTFTGDKYRYYSVRCSDGKVRHVTSWSARKKRKWCVGKGKDNSCSNSQLTSAKRACR</sequence>
<accession>A0A1H6FGY8</accession>
<dbReference type="AlphaFoldDB" id="A0A1H6FGY8"/>
<dbReference type="OrthoDB" id="5625698at2"/>
<reference evidence="2 3" key="1">
    <citation type="submission" date="2016-10" db="EMBL/GenBank/DDBJ databases">
        <authorList>
            <person name="de Groot N.N."/>
        </authorList>
    </citation>
    <scope>NUCLEOTIDE SEQUENCE [LARGE SCALE GENOMIC DNA]</scope>
    <source>
        <strain evidence="2">MBHS1</strain>
    </source>
</reference>
<keyword evidence="3" id="KW-1185">Reference proteome</keyword>
<proteinExistence type="predicted"/>
<feature type="compositionally biased region" description="Polar residues" evidence="1">
    <location>
        <begin position="93"/>
        <end position="102"/>
    </location>
</feature>
<evidence type="ECO:0000313" key="2">
    <source>
        <dbReference type="EMBL" id="SEH08295.1"/>
    </source>
</evidence>
<evidence type="ECO:0000256" key="1">
    <source>
        <dbReference type="SAM" id="MobiDB-lite"/>
    </source>
</evidence>